<keyword evidence="1" id="KW-1133">Transmembrane helix</keyword>
<gene>
    <name evidence="2" type="ordered locus">CLDAP_07430</name>
</gene>
<protein>
    <recommendedName>
        <fullName evidence="4">Glycosyltransferase RgtA/B/C/D-like domain-containing protein</fullName>
    </recommendedName>
</protein>
<keyword evidence="1" id="KW-0472">Membrane</keyword>
<feature type="transmembrane region" description="Helical" evidence="1">
    <location>
        <begin position="114"/>
        <end position="135"/>
    </location>
</feature>
<accession>I0I0J5</accession>
<evidence type="ECO:0008006" key="4">
    <source>
        <dbReference type="Google" id="ProtNLM"/>
    </source>
</evidence>
<dbReference type="Proteomes" id="UP000007880">
    <property type="component" value="Chromosome"/>
</dbReference>
<dbReference type="AlphaFoldDB" id="I0I0J5"/>
<evidence type="ECO:0000313" key="2">
    <source>
        <dbReference type="EMBL" id="BAL98782.1"/>
    </source>
</evidence>
<dbReference type="STRING" id="926550.CLDAP_07430"/>
<proteinExistence type="predicted"/>
<evidence type="ECO:0000256" key="1">
    <source>
        <dbReference type="SAM" id="Phobius"/>
    </source>
</evidence>
<dbReference type="HOGENOM" id="CLU_996307_0_0_0"/>
<dbReference type="eggNOG" id="COG1807">
    <property type="taxonomic scope" value="Bacteria"/>
</dbReference>
<feature type="transmembrane region" description="Helical" evidence="1">
    <location>
        <begin position="170"/>
        <end position="188"/>
    </location>
</feature>
<dbReference type="EMBL" id="AP012337">
    <property type="protein sequence ID" value="BAL98782.1"/>
    <property type="molecule type" value="Genomic_DNA"/>
</dbReference>
<name>I0I0J5_CALAS</name>
<reference evidence="2 3" key="1">
    <citation type="submission" date="2012-02" db="EMBL/GenBank/DDBJ databases">
        <title>Complete genome sequence of Caldilinea aerophila DSM 14535 (= NBRC 102666).</title>
        <authorList>
            <person name="Oguchi A."/>
            <person name="Hosoyama A."/>
            <person name="Sekine M."/>
            <person name="Fukai R."/>
            <person name="Kato Y."/>
            <person name="Nakamura S."/>
            <person name="Hanada S."/>
            <person name="Yamazaki S."/>
            <person name="Fujita N."/>
        </authorList>
    </citation>
    <scope>NUCLEOTIDE SEQUENCE [LARGE SCALE GENOMIC DNA]</scope>
    <source>
        <strain evidence="3">DSM 14535 / JCM 11387 / NBRC 104270 / STL-6-O1</strain>
    </source>
</reference>
<keyword evidence="1" id="KW-0812">Transmembrane</keyword>
<evidence type="ECO:0000313" key="3">
    <source>
        <dbReference type="Proteomes" id="UP000007880"/>
    </source>
</evidence>
<dbReference type="KEGG" id="cap:CLDAP_07430"/>
<sequence length="279" mass="29691">MLLLVLLFSGLVAGYAKVLPPFEAPDADAHYKYIVYLHQTRRLPFIDEQHATLSHQLVQQPPLYYLLAALAGAGTSVERGLELLRPNPQYLKGLTFRASATVHDAPWEARLPVWIARAISASGGVLTLCATFLLVRTLFPGATMLAFAVASVVAFNPRFLFSAATITNDAWAAGTAAFAMWLCVRAAAAPARTQAWWWAGCALGLAALAKYSKPGPGDACRFDFADDGTAKRALGMAGDGFQNLVAPGWCALSGRLLVSAQPVAVSSTRSFDAHACPAA</sequence>
<keyword evidence="3" id="KW-1185">Reference proteome</keyword>
<organism evidence="2 3">
    <name type="scientific">Caldilinea aerophila (strain DSM 14535 / JCM 11387 / NBRC 104270 / STL-6-O1)</name>
    <dbReference type="NCBI Taxonomy" id="926550"/>
    <lineage>
        <taxon>Bacteria</taxon>
        <taxon>Bacillati</taxon>
        <taxon>Chloroflexota</taxon>
        <taxon>Caldilineae</taxon>
        <taxon>Caldilineales</taxon>
        <taxon>Caldilineaceae</taxon>
        <taxon>Caldilinea</taxon>
    </lineage>
</organism>
<feature type="transmembrane region" description="Helical" evidence="1">
    <location>
        <begin position="142"/>
        <end position="164"/>
    </location>
</feature>